<protein>
    <submittedName>
        <fullName evidence="1">Uncharacterized protein</fullName>
    </submittedName>
</protein>
<reference evidence="1" key="1">
    <citation type="journal article" date="2015" name="Nature">
        <title>Complex archaea that bridge the gap between prokaryotes and eukaryotes.</title>
        <authorList>
            <person name="Spang A."/>
            <person name="Saw J.H."/>
            <person name="Jorgensen S.L."/>
            <person name="Zaremba-Niedzwiedzka K."/>
            <person name="Martijn J."/>
            <person name="Lind A.E."/>
            <person name="van Eijk R."/>
            <person name="Schleper C."/>
            <person name="Guy L."/>
            <person name="Ettema T.J."/>
        </authorList>
    </citation>
    <scope>NUCLEOTIDE SEQUENCE</scope>
</reference>
<dbReference type="EMBL" id="LAZR01004625">
    <property type="protein sequence ID" value="KKN06942.1"/>
    <property type="molecule type" value="Genomic_DNA"/>
</dbReference>
<name>A0A0F9N557_9ZZZZ</name>
<proteinExistence type="predicted"/>
<evidence type="ECO:0000313" key="1">
    <source>
        <dbReference type="EMBL" id="KKN06942.1"/>
    </source>
</evidence>
<comment type="caution">
    <text evidence="1">The sequence shown here is derived from an EMBL/GenBank/DDBJ whole genome shotgun (WGS) entry which is preliminary data.</text>
</comment>
<organism evidence="1">
    <name type="scientific">marine sediment metagenome</name>
    <dbReference type="NCBI Taxonomy" id="412755"/>
    <lineage>
        <taxon>unclassified sequences</taxon>
        <taxon>metagenomes</taxon>
        <taxon>ecological metagenomes</taxon>
    </lineage>
</organism>
<gene>
    <name evidence="1" type="ORF">LCGC14_1072210</name>
</gene>
<sequence>MYTSYIIDFFIKSFLNIRTKTKMQSYLNSLYDLCFDFTNCTKVELDEHSRKVIEENFSPLRVLVSEDIMILNKKNH</sequence>
<accession>A0A0F9N557</accession>
<dbReference type="AlphaFoldDB" id="A0A0F9N557"/>